<dbReference type="CDD" id="cd06170">
    <property type="entry name" value="LuxR_C_like"/>
    <property type="match status" value="1"/>
</dbReference>
<organism evidence="5 6">
    <name type="scientific">Novosphingobium colocasiae</name>
    <dbReference type="NCBI Taxonomy" id="1256513"/>
    <lineage>
        <taxon>Bacteria</taxon>
        <taxon>Pseudomonadati</taxon>
        <taxon>Pseudomonadota</taxon>
        <taxon>Alphaproteobacteria</taxon>
        <taxon>Sphingomonadales</taxon>
        <taxon>Sphingomonadaceae</taxon>
        <taxon>Novosphingobium</taxon>
    </lineage>
</organism>
<dbReference type="InterPro" id="IPR016032">
    <property type="entry name" value="Sig_transdc_resp-reg_C-effctor"/>
</dbReference>
<accession>A0A918PF02</accession>
<dbReference type="InterPro" id="IPR000792">
    <property type="entry name" value="Tscrpt_reg_LuxR_C"/>
</dbReference>
<evidence type="ECO:0000256" key="1">
    <source>
        <dbReference type="ARBA" id="ARBA00023015"/>
    </source>
</evidence>
<name>A0A918PF02_9SPHN</name>
<evidence type="ECO:0000259" key="4">
    <source>
        <dbReference type="PROSITE" id="PS50043"/>
    </source>
</evidence>
<dbReference type="GO" id="GO:0006355">
    <property type="term" value="P:regulation of DNA-templated transcription"/>
    <property type="evidence" value="ECO:0007669"/>
    <property type="project" value="InterPro"/>
</dbReference>
<feature type="domain" description="HTH luxR-type" evidence="4">
    <location>
        <begin position="827"/>
        <end position="892"/>
    </location>
</feature>
<dbReference type="InterPro" id="IPR059106">
    <property type="entry name" value="WHD_MalT"/>
</dbReference>
<evidence type="ECO:0000256" key="2">
    <source>
        <dbReference type="ARBA" id="ARBA00023125"/>
    </source>
</evidence>
<dbReference type="Proteomes" id="UP000648075">
    <property type="component" value="Unassembled WGS sequence"/>
</dbReference>
<dbReference type="InterPro" id="IPR036388">
    <property type="entry name" value="WH-like_DNA-bd_sf"/>
</dbReference>
<dbReference type="InterPro" id="IPR011990">
    <property type="entry name" value="TPR-like_helical_dom_sf"/>
</dbReference>
<dbReference type="AlphaFoldDB" id="A0A918PF02"/>
<dbReference type="SUPFAM" id="SSF46894">
    <property type="entry name" value="C-terminal effector domain of the bipartite response regulators"/>
    <property type="match status" value="1"/>
</dbReference>
<keyword evidence="6" id="KW-1185">Reference proteome</keyword>
<dbReference type="PROSITE" id="PS00622">
    <property type="entry name" value="HTH_LUXR_1"/>
    <property type="match status" value="1"/>
</dbReference>
<dbReference type="InterPro" id="IPR027417">
    <property type="entry name" value="P-loop_NTPase"/>
</dbReference>
<comment type="caution">
    <text evidence="5">The sequence shown here is derived from an EMBL/GenBank/DDBJ whole genome shotgun (WGS) entry which is preliminary data.</text>
</comment>
<protein>
    <submittedName>
        <fullName evidence="5">Transcriptional regulator</fullName>
    </submittedName>
</protein>
<dbReference type="EMBL" id="BMZA01000005">
    <property type="protein sequence ID" value="GGZ03432.1"/>
    <property type="molecule type" value="Genomic_DNA"/>
</dbReference>
<dbReference type="Pfam" id="PF25873">
    <property type="entry name" value="WHD_MalT"/>
    <property type="match status" value="1"/>
</dbReference>
<evidence type="ECO:0000256" key="3">
    <source>
        <dbReference type="ARBA" id="ARBA00023163"/>
    </source>
</evidence>
<dbReference type="Gene3D" id="1.25.40.10">
    <property type="entry name" value="Tetratricopeptide repeat domain"/>
    <property type="match status" value="1"/>
</dbReference>
<dbReference type="Gene3D" id="1.10.10.10">
    <property type="entry name" value="Winged helix-like DNA-binding domain superfamily/Winged helix DNA-binding domain"/>
    <property type="match status" value="1"/>
</dbReference>
<reference evidence="5" key="2">
    <citation type="submission" date="2020-09" db="EMBL/GenBank/DDBJ databases">
        <authorList>
            <person name="Sun Q."/>
            <person name="Kim S."/>
        </authorList>
    </citation>
    <scope>NUCLEOTIDE SEQUENCE</scope>
    <source>
        <strain evidence="5">KCTC 32255</strain>
    </source>
</reference>
<evidence type="ECO:0000313" key="6">
    <source>
        <dbReference type="Proteomes" id="UP000648075"/>
    </source>
</evidence>
<dbReference type="PANTHER" id="PTHR44688">
    <property type="entry name" value="DNA-BINDING TRANSCRIPTIONAL ACTIVATOR DEVR_DOSR"/>
    <property type="match status" value="1"/>
</dbReference>
<sequence length="895" mass="97222">MANTAPPQIAFEPVRVRALRRIVSSGVVRHKLTTLVAPIGYGKTTVMGMVLAELRRSGRHAAWVTLGPRADTLDATVQSLLAQLQPEAPRAHPTEALLDGRTAPDQGIDALIRALNAHPVPVALFLDNIDHCTDPRLPRLIDRLCFDTPASIQIFASSTQDIAYNRSRAELEGVVLPLTAADLRFDAAEAGELFGAELARTLGAAGVDTVMARTEGWPAALRMIRIILERSSDTGATLAAISGSHQMLADLLNREILSRFVPHQRARLIELGLLHSFSEPLIHAIWPESRDDGLFETLLGGSVLLVALDPANTSFRFHTLLRDFLAAEALAHIPESRRAAIRTSAGQWHEQQGNWREAIEYAFAAGDAVWANRLLTDHAEEAVRDNGQTPQFLDWADALEQAGITLAAETEYWRIWALAFRRHYDAAKRRLTRLQARVEGEGAGDHRLLRPIHLLQASIESLTDNGSAAHREASAWLKGSRPDDDPFELCAAHCILTGTLTAESRFTEAREAIQSARLAASEASSPYVDGWVATYGNLIPVAEGNYTDAYAMLIGAITRLRGELADSAGICGALALVAARCAVEMNLEEEARGLLVAGLPHLRTHGFLDVAACGLAAAVALWDGTAASPYEPRALQAIADSYPPRLSRMLGGFVVRRLIELERIDEAAIAAARIGIVVNLETSGREAALPSPRGTNPALALAEADLVLSMCQPAVAAGLIEAGLARTRRQRRSADLVDWLLLKAQLAGDDHNPELAKGCLIEAIRIATHRRILRPFIARRRPLAPTLRDLCEEPATFSVAAERAFFAELIETMALDGPEGTPARLLEPQLFERLTPRELDMLRLVAVGMSNERIAARLGISITTVKWHLQNVFGKMDVRNRSAAVATARLLGLVG</sequence>
<keyword evidence="3" id="KW-0804">Transcription</keyword>
<dbReference type="PRINTS" id="PR00038">
    <property type="entry name" value="HTHLUXR"/>
</dbReference>
<gene>
    <name evidence="5" type="ORF">GCM10011614_17940</name>
</gene>
<dbReference type="RefSeq" id="WP_189620853.1">
    <property type="nucleotide sequence ID" value="NZ_BMZA01000005.1"/>
</dbReference>
<proteinExistence type="predicted"/>
<dbReference type="PROSITE" id="PS50043">
    <property type="entry name" value="HTH_LUXR_2"/>
    <property type="match status" value="1"/>
</dbReference>
<dbReference type="Gene3D" id="3.40.50.300">
    <property type="entry name" value="P-loop containing nucleotide triphosphate hydrolases"/>
    <property type="match status" value="1"/>
</dbReference>
<dbReference type="Pfam" id="PF00196">
    <property type="entry name" value="GerE"/>
    <property type="match status" value="1"/>
</dbReference>
<evidence type="ECO:0000313" key="5">
    <source>
        <dbReference type="EMBL" id="GGZ03432.1"/>
    </source>
</evidence>
<dbReference type="SMART" id="SM00421">
    <property type="entry name" value="HTH_LUXR"/>
    <property type="match status" value="1"/>
</dbReference>
<dbReference type="SUPFAM" id="SSF52540">
    <property type="entry name" value="P-loop containing nucleoside triphosphate hydrolases"/>
    <property type="match status" value="1"/>
</dbReference>
<keyword evidence="2" id="KW-0238">DNA-binding</keyword>
<keyword evidence="1" id="KW-0805">Transcription regulation</keyword>
<dbReference type="PANTHER" id="PTHR44688:SF16">
    <property type="entry name" value="DNA-BINDING TRANSCRIPTIONAL ACTIVATOR DEVR_DOSR"/>
    <property type="match status" value="1"/>
</dbReference>
<reference evidence="5" key="1">
    <citation type="journal article" date="2014" name="Int. J. Syst. Evol. Microbiol.">
        <title>Complete genome sequence of Corynebacterium casei LMG S-19264T (=DSM 44701T), isolated from a smear-ripened cheese.</title>
        <authorList>
            <consortium name="US DOE Joint Genome Institute (JGI-PGF)"/>
            <person name="Walter F."/>
            <person name="Albersmeier A."/>
            <person name="Kalinowski J."/>
            <person name="Ruckert C."/>
        </authorList>
    </citation>
    <scope>NUCLEOTIDE SEQUENCE</scope>
    <source>
        <strain evidence="5">KCTC 32255</strain>
    </source>
</reference>
<dbReference type="GO" id="GO:0003677">
    <property type="term" value="F:DNA binding"/>
    <property type="evidence" value="ECO:0007669"/>
    <property type="project" value="UniProtKB-KW"/>
</dbReference>